<protein>
    <recommendedName>
        <fullName evidence="2">Calmodulin</fullName>
    </recommendedName>
</protein>
<dbReference type="Gene3D" id="1.10.238.10">
    <property type="entry name" value="EF-hand"/>
    <property type="match status" value="1"/>
</dbReference>
<dbReference type="InterPro" id="IPR011992">
    <property type="entry name" value="EF-hand-dom_pair"/>
</dbReference>
<sequence length="188" mass="20282">MRSIPTSMIRQRWASVVGSSLRATGTAADRGIATAATSQLSHSFSNGSTLSRTTADVRWYSHSIMRAEPLSGTSEQTMSDWFGTTNTPPTTTCADGSCEGEAEPGSKAFLQCDREALIDLFHKYALDSDVSGRYLDRDGLSAILKSVGESCTDQMLEDLFQASDVTKNGLITLEVSSVVLRCVVLRLD</sequence>
<proteinExistence type="predicted"/>
<name>A0A7R9WWT7_9STRA</name>
<organism evidence="1">
    <name type="scientific">Craspedostauros australis</name>
    <dbReference type="NCBI Taxonomy" id="1486917"/>
    <lineage>
        <taxon>Eukaryota</taxon>
        <taxon>Sar</taxon>
        <taxon>Stramenopiles</taxon>
        <taxon>Ochrophyta</taxon>
        <taxon>Bacillariophyta</taxon>
        <taxon>Bacillariophyceae</taxon>
        <taxon>Bacillariophycidae</taxon>
        <taxon>Naviculales</taxon>
        <taxon>Naviculaceae</taxon>
        <taxon>Craspedostauros</taxon>
    </lineage>
</organism>
<accession>A0A7R9WWT7</accession>
<reference evidence="1" key="1">
    <citation type="submission" date="2021-01" db="EMBL/GenBank/DDBJ databases">
        <authorList>
            <person name="Corre E."/>
            <person name="Pelletier E."/>
            <person name="Niang G."/>
            <person name="Scheremetjew M."/>
            <person name="Finn R."/>
            <person name="Kale V."/>
            <person name="Holt S."/>
            <person name="Cochrane G."/>
            <person name="Meng A."/>
            <person name="Brown T."/>
            <person name="Cohen L."/>
        </authorList>
    </citation>
    <scope>NUCLEOTIDE SEQUENCE</scope>
    <source>
        <strain evidence="1">CCMP3328</strain>
    </source>
</reference>
<dbReference type="SUPFAM" id="SSF47473">
    <property type="entry name" value="EF-hand"/>
    <property type="match status" value="1"/>
</dbReference>
<evidence type="ECO:0000313" key="1">
    <source>
        <dbReference type="EMBL" id="CAD8337679.1"/>
    </source>
</evidence>
<dbReference type="AlphaFoldDB" id="A0A7R9WWT7"/>
<evidence type="ECO:0008006" key="2">
    <source>
        <dbReference type="Google" id="ProtNLM"/>
    </source>
</evidence>
<dbReference type="EMBL" id="HBEF01015662">
    <property type="protein sequence ID" value="CAD8337679.1"/>
    <property type="molecule type" value="Transcribed_RNA"/>
</dbReference>
<gene>
    <name evidence="1" type="ORF">CAUS1442_LOCUS9807</name>
</gene>